<evidence type="ECO:0000256" key="1">
    <source>
        <dbReference type="ARBA" id="ARBA00023125"/>
    </source>
</evidence>
<organism evidence="5 6">
    <name type="scientific">Altererythrobacter arenosus</name>
    <dbReference type="NCBI Taxonomy" id="3032592"/>
    <lineage>
        <taxon>Bacteria</taxon>
        <taxon>Pseudomonadati</taxon>
        <taxon>Pseudomonadota</taxon>
        <taxon>Alphaproteobacteria</taxon>
        <taxon>Sphingomonadales</taxon>
        <taxon>Erythrobacteraceae</taxon>
        <taxon>Altererythrobacter</taxon>
    </lineage>
</organism>
<gene>
    <name evidence="5" type="ORF">P7228_09115</name>
</gene>
<dbReference type="SMART" id="SM00448">
    <property type="entry name" value="REC"/>
    <property type="match status" value="1"/>
</dbReference>
<dbReference type="Pfam" id="PF00072">
    <property type="entry name" value="Response_reg"/>
    <property type="match status" value="1"/>
</dbReference>
<proteinExistence type="predicted"/>
<accession>A0ABY8FPX9</accession>
<dbReference type="InterPro" id="IPR051015">
    <property type="entry name" value="EvgA-like"/>
</dbReference>
<dbReference type="InterPro" id="IPR016032">
    <property type="entry name" value="Sig_transdc_resp-reg_C-effctor"/>
</dbReference>
<dbReference type="PROSITE" id="PS50110">
    <property type="entry name" value="RESPONSE_REGULATORY"/>
    <property type="match status" value="1"/>
</dbReference>
<dbReference type="SMART" id="SM00421">
    <property type="entry name" value="HTH_LUXR"/>
    <property type="match status" value="1"/>
</dbReference>
<evidence type="ECO:0000259" key="3">
    <source>
        <dbReference type="PROSITE" id="PS50043"/>
    </source>
</evidence>
<keyword evidence="6" id="KW-1185">Reference proteome</keyword>
<feature type="domain" description="HTH luxR-type" evidence="3">
    <location>
        <begin position="136"/>
        <end position="196"/>
    </location>
</feature>
<dbReference type="Proteomes" id="UP001215827">
    <property type="component" value="Chromosome"/>
</dbReference>
<dbReference type="Gene3D" id="1.10.10.10">
    <property type="entry name" value="Winged helix-like DNA-binding domain superfamily/Winged helix DNA-binding domain"/>
    <property type="match status" value="1"/>
</dbReference>
<feature type="domain" description="Response regulatory" evidence="4">
    <location>
        <begin position="4"/>
        <end position="120"/>
    </location>
</feature>
<reference evidence="5 6" key="1">
    <citation type="submission" date="2023-03" db="EMBL/GenBank/DDBJ databases">
        <title>Altererythrobacter sp. CAU 1644 isolated from sand.</title>
        <authorList>
            <person name="Kim W."/>
        </authorList>
    </citation>
    <scope>NUCLEOTIDE SEQUENCE [LARGE SCALE GENOMIC DNA]</scope>
    <source>
        <strain evidence="5 6">CAU 1644</strain>
    </source>
</reference>
<dbReference type="SUPFAM" id="SSF52172">
    <property type="entry name" value="CheY-like"/>
    <property type="match status" value="1"/>
</dbReference>
<dbReference type="PANTHER" id="PTHR45566:SF1">
    <property type="entry name" value="HTH-TYPE TRANSCRIPTIONAL REGULATOR YHJB-RELATED"/>
    <property type="match status" value="1"/>
</dbReference>
<dbReference type="RefSeq" id="WP_278014926.1">
    <property type="nucleotide sequence ID" value="NZ_CP121106.1"/>
</dbReference>
<evidence type="ECO:0000256" key="2">
    <source>
        <dbReference type="PROSITE-ProRule" id="PRU00169"/>
    </source>
</evidence>
<dbReference type="InterPro" id="IPR036388">
    <property type="entry name" value="WH-like_DNA-bd_sf"/>
</dbReference>
<dbReference type="SUPFAM" id="SSF46894">
    <property type="entry name" value="C-terminal effector domain of the bipartite response regulators"/>
    <property type="match status" value="1"/>
</dbReference>
<dbReference type="Gene3D" id="3.40.50.2300">
    <property type="match status" value="1"/>
</dbReference>
<evidence type="ECO:0000313" key="6">
    <source>
        <dbReference type="Proteomes" id="UP001215827"/>
    </source>
</evidence>
<sequence length="199" mass="21238">MANTFIVADDHPICSSMITLAIRSRWDDAEIKTVTSLGALLGLLDDECTKLLILDLNLDDSSGLRTLAMVRGHHPDVPVLVFSANANDELIRGARALGADGILSKELTREDLALAIQTISEGRGLAQPIDMRDDVPRIPAGPLRVLPLLLEGLSNQGIADKLGLTQDTIKKHVATVLKALGVKSRGQAIIKLQSGGNPE</sequence>
<dbReference type="InterPro" id="IPR011006">
    <property type="entry name" value="CheY-like_superfamily"/>
</dbReference>
<keyword evidence="2" id="KW-0597">Phosphoprotein</keyword>
<evidence type="ECO:0000313" key="5">
    <source>
        <dbReference type="EMBL" id="WFL76160.1"/>
    </source>
</evidence>
<dbReference type="EMBL" id="CP121106">
    <property type="protein sequence ID" value="WFL76160.1"/>
    <property type="molecule type" value="Genomic_DNA"/>
</dbReference>
<protein>
    <submittedName>
        <fullName evidence="5">Response regulator transcription factor</fullName>
    </submittedName>
</protein>
<evidence type="ECO:0000259" key="4">
    <source>
        <dbReference type="PROSITE" id="PS50110"/>
    </source>
</evidence>
<dbReference type="PANTHER" id="PTHR45566">
    <property type="entry name" value="HTH-TYPE TRANSCRIPTIONAL REGULATOR YHJB-RELATED"/>
    <property type="match status" value="1"/>
</dbReference>
<dbReference type="CDD" id="cd06170">
    <property type="entry name" value="LuxR_C_like"/>
    <property type="match status" value="1"/>
</dbReference>
<keyword evidence="1" id="KW-0238">DNA-binding</keyword>
<dbReference type="PROSITE" id="PS50043">
    <property type="entry name" value="HTH_LUXR_2"/>
    <property type="match status" value="1"/>
</dbReference>
<dbReference type="Pfam" id="PF00196">
    <property type="entry name" value="GerE"/>
    <property type="match status" value="1"/>
</dbReference>
<name>A0ABY8FPX9_9SPHN</name>
<dbReference type="InterPro" id="IPR001789">
    <property type="entry name" value="Sig_transdc_resp-reg_receiver"/>
</dbReference>
<dbReference type="PRINTS" id="PR00038">
    <property type="entry name" value="HTHLUXR"/>
</dbReference>
<feature type="modified residue" description="4-aspartylphosphate" evidence="2">
    <location>
        <position position="55"/>
    </location>
</feature>
<dbReference type="InterPro" id="IPR000792">
    <property type="entry name" value="Tscrpt_reg_LuxR_C"/>
</dbReference>